<dbReference type="InterPro" id="IPR019130">
    <property type="entry name" value="Macoilin"/>
</dbReference>
<dbReference type="GO" id="GO:0030867">
    <property type="term" value="C:rough endoplasmic reticulum membrane"/>
    <property type="evidence" value="ECO:0007669"/>
    <property type="project" value="UniProtKB-SubCell"/>
</dbReference>
<dbReference type="EMBL" id="CAJOAY010026216">
    <property type="protein sequence ID" value="CAF4389112.1"/>
    <property type="molecule type" value="Genomic_DNA"/>
</dbReference>
<organism evidence="14 15">
    <name type="scientific">Adineta steineri</name>
    <dbReference type="NCBI Taxonomy" id="433720"/>
    <lineage>
        <taxon>Eukaryota</taxon>
        <taxon>Metazoa</taxon>
        <taxon>Spiralia</taxon>
        <taxon>Gnathifera</taxon>
        <taxon>Rotifera</taxon>
        <taxon>Eurotatoria</taxon>
        <taxon>Bdelloidea</taxon>
        <taxon>Adinetida</taxon>
        <taxon>Adinetidae</taxon>
        <taxon>Adineta</taxon>
    </lineage>
</organism>
<evidence type="ECO:0000313" key="14">
    <source>
        <dbReference type="EMBL" id="CAF4389112.1"/>
    </source>
</evidence>
<feature type="region of interest" description="Disordered" evidence="13">
    <location>
        <begin position="1"/>
        <end position="61"/>
    </location>
</feature>
<keyword evidence="7" id="KW-0256">Endoplasmic reticulum</keyword>
<accession>A0A820NMW6</accession>
<evidence type="ECO:0000256" key="4">
    <source>
        <dbReference type="ARBA" id="ARBA00021882"/>
    </source>
</evidence>
<keyword evidence="9" id="KW-0472">Membrane</keyword>
<keyword evidence="10" id="KW-0325">Glycoprotein</keyword>
<dbReference type="Pfam" id="PF09726">
    <property type="entry name" value="Macoilin"/>
    <property type="match status" value="1"/>
</dbReference>
<dbReference type="GO" id="GO:0023041">
    <property type="term" value="P:neuronal signal transduction"/>
    <property type="evidence" value="ECO:0007669"/>
    <property type="project" value="InterPro"/>
</dbReference>
<evidence type="ECO:0000256" key="7">
    <source>
        <dbReference type="ARBA" id="ARBA00022824"/>
    </source>
</evidence>
<evidence type="ECO:0000256" key="12">
    <source>
        <dbReference type="ARBA" id="ARBA00031129"/>
    </source>
</evidence>
<proteinExistence type="predicted"/>
<keyword evidence="8" id="KW-1133">Transmembrane helix</keyword>
<evidence type="ECO:0000256" key="11">
    <source>
        <dbReference type="ARBA" id="ARBA00023242"/>
    </source>
</evidence>
<evidence type="ECO:0000256" key="9">
    <source>
        <dbReference type="ARBA" id="ARBA00023136"/>
    </source>
</evidence>
<name>A0A820NMW6_9BILA</name>
<feature type="compositionally biased region" description="Polar residues" evidence="13">
    <location>
        <begin position="31"/>
        <end position="55"/>
    </location>
</feature>
<evidence type="ECO:0000256" key="1">
    <source>
        <dbReference type="ARBA" id="ARBA00003440"/>
    </source>
</evidence>
<feature type="compositionally biased region" description="Basic and acidic residues" evidence="13">
    <location>
        <begin position="123"/>
        <end position="154"/>
    </location>
</feature>
<reference evidence="14" key="1">
    <citation type="submission" date="2021-02" db="EMBL/GenBank/DDBJ databases">
        <authorList>
            <person name="Nowell W R."/>
        </authorList>
    </citation>
    <scope>NUCLEOTIDE SEQUENCE</scope>
</reference>
<dbReference type="PANTHER" id="PTHR47464:SF2">
    <property type="entry name" value="MACOILIN"/>
    <property type="match status" value="1"/>
</dbReference>
<gene>
    <name evidence="14" type="ORF">OKA104_LOCUS50774</name>
</gene>
<sequence length="154" mass="18067">QQQKKQSQKSSITQPTTNNTQSRRQSKKQEQPQTISRDSSTSHVNGFGTNTSNENSDIEKNLQINKLEADVQRLNQTVEKQKSAETQLRTQITDLKTLRKDLEDIRIENNDLKTKYDSVNNQRQRDKQRLVDLERNLSDERQNKQRLETQIKTE</sequence>
<dbReference type="GO" id="GO:0031965">
    <property type="term" value="C:nuclear membrane"/>
    <property type="evidence" value="ECO:0007669"/>
    <property type="project" value="UniProtKB-SubCell"/>
</dbReference>
<comment type="caution">
    <text evidence="14">The sequence shown here is derived from an EMBL/GenBank/DDBJ whole genome shotgun (WGS) entry which is preliminary data.</text>
</comment>
<evidence type="ECO:0000256" key="13">
    <source>
        <dbReference type="SAM" id="MobiDB-lite"/>
    </source>
</evidence>
<evidence type="ECO:0000313" key="15">
    <source>
        <dbReference type="Proteomes" id="UP000663881"/>
    </source>
</evidence>
<dbReference type="PANTHER" id="PTHR47464">
    <property type="entry name" value="MACOILIN"/>
    <property type="match status" value="1"/>
</dbReference>
<feature type="non-terminal residue" evidence="14">
    <location>
        <position position="1"/>
    </location>
</feature>
<dbReference type="Proteomes" id="UP000663881">
    <property type="component" value="Unassembled WGS sequence"/>
</dbReference>
<feature type="compositionally biased region" description="Polar residues" evidence="13">
    <location>
        <begin position="12"/>
        <end position="23"/>
    </location>
</feature>
<keyword evidence="5" id="KW-0597">Phosphoprotein</keyword>
<evidence type="ECO:0000256" key="6">
    <source>
        <dbReference type="ARBA" id="ARBA00022692"/>
    </source>
</evidence>
<evidence type="ECO:0000256" key="2">
    <source>
        <dbReference type="ARBA" id="ARBA00004232"/>
    </source>
</evidence>
<evidence type="ECO:0000256" key="5">
    <source>
        <dbReference type="ARBA" id="ARBA00022553"/>
    </source>
</evidence>
<evidence type="ECO:0000256" key="8">
    <source>
        <dbReference type="ARBA" id="ARBA00022989"/>
    </source>
</evidence>
<dbReference type="AlphaFoldDB" id="A0A820NMW6"/>
<evidence type="ECO:0000256" key="10">
    <source>
        <dbReference type="ARBA" id="ARBA00023180"/>
    </source>
</evidence>
<feature type="compositionally biased region" description="Low complexity" evidence="13">
    <location>
        <begin position="1"/>
        <end position="11"/>
    </location>
</feature>
<keyword evidence="6" id="KW-0812">Transmembrane</keyword>
<evidence type="ECO:0000256" key="3">
    <source>
        <dbReference type="ARBA" id="ARBA00004269"/>
    </source>
</evidence>
<feature type="region of interest" description="Disordered" evidence="13">
    <location>
        <begin position="116"/>
        <end position="154"/>
    </location>
</feature>
<comment type="subcellular location">
    <subcellularLocation>
        <location evidence="2">Nucleus membrane</location>
        <topology evidence="2">Multi-pass membrane protein</topology>
    </subcellularLocation>
    <subcellularLocation>
        <location evidence="3">Rough endoplasmic reticulum membrane</location>
        <topology evidence="3">Multi-pass membrane protein</topology>
    </subcellularLocation>
</comment>
<comment type="function">
    <text evidence="1">Plays a role in the regulation of neuronal activity.</text>
</comment>
<keyword evidence="11" id="KW-0539">Nucleus</keyword>
<protein>
    <recommendedName>
        <fullName evidence="4">Macoilin</fullName>
    </recommendedName>
    <alternativeName>
        <fullName evidence="12">Transmembrane protein 57</fullName>
    </alternativeName>
</protein>
<feature type="non-terminal residue" evidence="14">
    <location>
        <position position="154"/>
    </location>
</feature>